<keyword evidence="2" id="KW-1185">Reference proteome</keyword>
<evidence type="ECO:0000313" key="2">
    <source>
        <dbReference type="Proteomes" id="UP000053766"/>
    </source>
</evidence>
<reference evidence="1 2" key="1">
    <citation type="submission" date="2013-11" db="EMBL/GenBank/DDBJ databases">
        <title>Draft genome of the bovine lungworm Dictyocaulus viviparus.</title>
        <authorList>
            <person name="Mitreva M."/>
        </authorList>
    </citation>
    <scope>NUCLEOTIDE SEQUENCE [LARGE SCALE GENOMIC DNA]</scope>
    <source>
        <strain evidence="1 2">HannoverDv2000</strain>
    </source>
</reference>
<accession>A0A0D8XAH8</accession>
<dbReference type="Proteomes" id="UP000053766">
    <property type="component" value="Unassembled WGS sequence"/>
</dbReference>
<dbReference type="AlphaFoldDB" id="A0A0D8XAH8"/>
<protein>
    <submittedName>
        <fullName evidence="1">Uncharacterized protein</fullName>
    </submittedName>
</protein>
<evidence type="ECO:0000313" key="1">
    <source>
        <dbReference type="EMBL" id="KJH41578.1"/>
    </source>
</evidence>
<dbReference type="OrthoDB" id="1272441at2759"/>
<proteinExistence type="predicted"/>
<reference evidence="2" key="2">
    <citation type="journal article" date="2016" name="Sci. Rep.">
        <title>Dictyocaulus viviparus genome, variome and transcriptome elucidate lungworm biology and support future intervention.</title>
        <authorList>
            <person name="McNulty S.N."/>
            <person name="Strube C."/>
            <person name="Rosa B.A."/>
            <person name="Martin J.C."/>
            <person name="Tyagi R."/>
            <person name="Choi Y.J."/>
            <person name="Wang Q."/>
            <person name="Hallsworth Pepin K."/>
            <person name="Zhang X."/>
            <person name="Ozersky P."/>
            <person name="Wilson R.K."/>
            <person name="Sternberg P.W."/>
            <person name="Gasser R.B."/>
            <person name="Mitreva M."/>
        </authorList>
    </citation>
    <scope>NUCLEOTIDE SEQUENCE [LARGE SCALE GENOMIC DNA]</scope>
    <source>
        <strain evidence="2">HannoverDv2000</strain>
    </source>
</reference>
<sequence>MLIDTTYFDDVFLISFYFSVTRTEILVFLFRIMSSAEQLVSEPNTISSSCYVAASAMHGRQQRSGPLYDVTKVVRDFWPSQMRKIEHMTEVDANSSTDNVEFR</sequence>
<organism evidence="1 2">
    <name type="scientific">Dictyocaulus viviparus</name>
    <name type="common">Bovine lungworm</name>
    <dbReference type="NCBI Taxonomy" id="29172"/>
    <lineage>
        <taxon>Eukaryota</taxon>
        <taxon>Metazoa</taxon>
        <taxon>Ecdysozoa</taxon>
        <taxon>Nematoda</taxon>
        <taxon>Chromadorea</taxon>
        <taxon>Rhabditida</taxon>
        <taxon>Rhabditina</taxon>
        <taxon>Rhabditomorpha</taxon>
        <taxon>Strongyloidea</taxon>
        <taxon>Metastrongylidae</taxon>
        <taxon>Dictyocaulus</taxon>
    </lineage>
</organism>
<dbReference type="EMBL" id="KN716794">
    <property type="protein sequence ID" value="KJH41578.1"/>
    <property type="molecule type" value="Genomic_DNA"/>
</dbReference>
<name>A0A0D8XAH8_DICVI</name>
<gene>
    <name evidence="1" type="ORF">DICVIV_12437</name>
</gene>